<feature type="region of interest" description="Disordered" evidence="1">
    <location>
        <begin position="73"/>
        <end position="167"/>
    </location>
</feature>
<protein>
    <submittedName>
        <fullName evidence="2">Uncharacterized protein</fullName>
    </submittedName>
</protein>
<dbReference type="Proteomes" id="UP000235965">
    <property type="component" value="Unassembled WGS sequence"/>
</dbReference>
<dbReference type="AlphaFoldDB" id="A0A2J7PNT1"/>
<accession>A0A2J7PNT1</accession>
<keyword evidence="3" id="KW-1185">Reference proteome</keyword>
<reference evidence="2 3" key="1">
    <citation type="submission" date="2017-12" db="EMBL/GenBank/DDBJ databases">
        <title>Hemimetabolous genomes reveal molecular basis of termite eusociality.</title>
        <authorList>
            <person name="Harrison M.C."/>
            <person name="Jongepier E."/>
            <person name="Robertson H.M."/>
            <person name="Arning N."/>
            <person name="Bitard-Feildel T."/>
            <person name="Chao H."/>
            <person name="Childers C.P."/>
            <person name="Dinh H."/>
            <person name="Doddapaneni H."/>
            <person name="Dugan S."/>
            <person name="Gowin J."/>
            <person name="Greiner C."/>
            <person name="Han Y."/>
            <person name="Hu H."/>
            <person name="Hughes D.S.T."/>
            <person name="Huylmans A.-K."/>
            <person name="Kemena C."/>
            <person name="Kremer L.P.M."/>
            <person name="Lee S.L."/>
            <person name="Lopez-Ezquerra A."/>
            <person name="Mallet L."/>
            <person name="Monroy-Kuhn J.M."/>
            <person name="Moser A."/>
            <person name="Murali S.C."/>
            <person name="Muzny D.M."/>
            <person name="Otani S."/>
            <person name="Piulachs M.-D."/>
            <person name="Poelchau M."/>
            <person name="Qu J."/>
            <person name="Schaub F."/>
            <person name="Wada-Katsumata A."/>
            <person name="Worley K.C."/>
            <person name="Xie Q."/>
            <person name="Ylla G."/>
            <person name="Poulsen M."/>
            <person name="Gibbs R.A."/>
            <person name="Schal C."/>
            <person name="Richards S."/>
            <person name="Belles X."/>
            <person name="Korb J."/>
            <person name="Bornberg-Bauer E."/>
        </authorList>
    </citation>
    <scope>NUCLEOTIDE SEQUENCE [LARGE SCALE GENOMIC DNA]</scope>
    <source>
        <tissue evidence="2">Whole body</tissue>
    </source>
</reference>
<name>A0A2J7PNT1_9NEOP</name>
<dbReference type="InParanoid" id="A0A2J7PNT1"/>
<organism evidence="2 3">
    <name type="scientific">Cryptotermes secundus</name>
    <dbReference type="NCBI Taxonomy" id="105785"/>
    <lineage>
        <taxon>Eukaryota</taxon>
        <taxon>Metazoa</taxon>
        <taxon>Ecdysozoa</taxon>
        <taxon>Arthropoda</taxon>
        <taxon>Hexapoda</taxon>
        <taxon>Insecta</taxon>
        <taxon>Pterygota</taxon>
        <taxon>Neoptera</taxon>
        <taxon>Polyneoptera</taxon>
        <taxon>Dictyoptera</taxon>
        <taxon>Blattodea</taxon>
        <taxon>Blattoidea</taxon>
        <taxon>Termitoidae</taxon>
        <taxon>Kalotermitidae</taxon>
        <taxon>Cryptotermitinae</taxon>
        <taxon>Cryptotermes</taxon>
    </lineage>
</organism>
<dbReference type="OrthoDB" id="5969272at2759"/>
<comment type="caution">
    <text evidence="2">The sequence shown here is derived from an EMBL/GenBank/DDBJ whole genome shotgun (WGS) entry which is preliminary data.</text>
</comment>
<evidence type="ECO:0000256" key="1">
    <source>
        <dbReference type="SAM" id="MobiDB-lite"/>
    </source>
</evidence>
<feature type="compositionally biased region" description="Gly residues" evidence="1">
    <location>
        <begin position="133"/>
        <end position="145"/>
    </location>
</feature>
<dbReference type="EMBL" id="NEVH01023290">
    <property type="protein sequence ID" value="PNF17995.1"/>
    <property type="molecule type" value="Genomic_DNA"/>
</dbReference>
<proteinExistence type="predicted"/>
<gene>
    <name evidence="2" type="ORF">B7P43_G14598</name>
</gene>
<sequence>MSNFVPPQSHHQRICQQFYISILSEYAEDISPYATFHVQGQGQGQQMSSTPSHMQTFVYHDHRLAAMETMQLKNSNPHDGYTKLRANQKNKRLRSESSDYSGSTDCKPELGPLPRPASRGERISLQTLLYPGTGMGTGEGPGGGLESSTSPEQSPVPDRRNAARRHRHNVRWQDTNIPLTTCLDPPTGFSDGHELSEAECDMDTLCRLKRSFKACENSHHSCREQEYSHKNFIIAV</sequence>
<dbReference type="STRING" id="105785.A0A2J7PNT1"/>
<evidence type="ECO:0000313" key="2">
    <source>
        <dbReference type="EMBL" id="PNF17995.1"/>
    </source>
</evidence>
<evidence type="ECO:0000313" key="3">
    <source>
        <dbReference type="Proteomes" id="UP000235965"/>
    </source>
</evidence>